<feature type="transmembrane region" description="Helical" evidence="7">
    <location>
        <begin position="324"/>
        <end position="345"/>
    </location>
</feature>
<protein>
    <submittedName>
        <fullName evidence="9">Acyltransferase</fullName>
    </submittedName>
</protein>
<keyword evidence="4 7" id="KW-0812">Transmembrane</keyword>
<feature type="transmembrane region" description="Helical" evidence="7">
    <location>
        <begin position="166"/>
        <end position="183"/>
    </location>
</feature>
<keyword evidence="10" id="KW-1185">Reference proteome</keyword>
<keyword evidence="9" id="KW-0808">Transferase</keyword>
<feature type="transmembrane region" description="Helical" evidence="7">
    <location>
        <begin position="215"/>
        <end position="234"/>
    </location>
</feature>
<feature type="transmembrane region" description="Helical" evidence="7">
    <location>
        <begin position="107"/>
        <end position="125"/>
    </location>
</feature>
<evidence type="ECO:0000256" key="5">
    <source>
        <dbReference type="ARBA" id="ARBA00022989"/>
    </source>
</evidence>
<evidence type="ECO:0000256" key="3">
    <source>
        <dbReference type="ARBA" id="ARBA00022475"/>
    </source>
</evidence>
<feature type="transmembrane region" description="Helical" evidence="7">
    <location>
        <begin position="293"/>
        <end position="312"/>
    </location>
</feature>
<dbReference type="Pfam" id="PF01757">
    <property type="entry name" value="Acyl_transf_3"/>
    <property type="match status" value="1"/>
</dbReference>
<dbReference type="InterPro" id="IPR002656">
    <property type="entry name" value="Acyl_transf_3_dom"/>
</dbReference>
<accession>A0ABS7CPE8</accession>
<feature type="domain" description="Acyltransferase 3" evidence="8">
    <location>
        <begin position="12"/>
        <end position="341"/>
    </location>
</feature>
<evidence type="ECO:0000313" key="10">
    <source>
        <dbReference type="Proteomes" id="UP000813018"/>
    </source>
</evidence>
<evidence type="ECO:0000256" key="6">
    <source>
        <dbReference type="ARBA" id="ARBA00023136"/>
    </source>
</evidence>
<proteinExistence type="inferred from homology"/>
<dbReference type="EMBL" id="JAHYXK010000001">
    <property type="protein sequence ID" value="MBW7465688.1"/>
    <property type="molecule type" value="Genomic_DNA"/>
</dbReference>
<dbReference type="PANTHER" id="PTHR40074">
    <property type="entry name" value="O-ACETYLTRANSFERASE WECH"/>
    <property type="match status" value="1"/>
</dbReference>
<keyword evidence="3" id="KW-1003">Cell membrane</keyword>
<feature type="transmembrane region" description="Helical" evidence="7">
    <location>
        <begin position="68"/>
        <end position="86"/>
    </location>
</feature>
<dbReference type="PANTHER" id="PTHR40074:SF2">
    <property type="entry name" value="O-ACETYLTRANSFERASE WECH"/>
    <property type="match status" value="1"/>
</dbReference>
<comment type="subcellular location">
    <subcellularLocation>
        <location evidence="1">Cell membrane</location>
        <topology evidence="1">Multi-pass membrane protein</topology>
    </subcellularLocation>
</comment>
<dbReference type="GO" id="GO:0016746">
    <property type="term" value="F:acyltransferase activity"/>
    <property type="evidence" value="ECO:0007669"/>
    <property type="project" value="UniProtKB-KW"/>
</dbReference>
<evidence type="ECO:0000256" key="7">
    <source>
        <dbReference type="SAM" id="Phobius"/>
    </source>
</evidence>
<feature type="transmembrane region" description="Helical" evidence="7">
    <location>
        <begin position="241"/>
        <end position="258"/>
    </location>
</feature>
<feature type="transmembrane region" description="Helical" evidence="7">
    <location>
        <begin position="190"/>
        <end position="209"/>
    </location>
</feature>
<evidence type="ECO:0000256" key="1">
    <source>
        <dbReference type="ARBA" id="ARBA00004651"/>
    </source>
</evidence>
<gene>
    <name evidence="9" type="ORF">K0O23_01295</name>
</gene>
<keyword evidence="5 7" id="KW-1133">Transmembrane helix</keyword>
<dbReference type="RefSeq" id="WP_219875569.1">
    <property type="nucleotide sequence ID" value="NZ_JAHYXK010000001.1"/>
</dbReference>
<evidence type="ECO:0000256" key="2">
    <source>
        <dbReference type="ARBA" id="ARBA00007400"/>
    </source>
</evidence>
<comment type="similarity">
    <text evidence="2">Belongs to the acyltransferase 3 family.</text>
</comment>
<keyword evidence="6 7" id="KW-0472">Membrane</keyword>
<evidence type="ECO:0000259" key="8">
    <source>
        <dbReference type="Pfam" id="PF01757"/>
    </source>
</evidence>
<evidence type="ECO:0000313" key="9">
    <source>
        <dbReference type="EMBL" id="MBW7465688.1"/>
    </source>
</evidence>
<comment type="caution">
    <text evidence="9">The sequence shown here is derived from an EMBL/GenBank/DDBJ whole genome shotgun (WGS) entry which is preliminary data.</text>
</comment>
<sequence length="359" mass="41563">MIIRNISQQDSNYLKGIAILVIMLHNYFHILDNAPGENEFNFSLQSVLNLLHNLTSAPLDFVKQLFSFWGHYAVQLFVFVSGYGLAKSYSSNSPIVYKTYIINRLKKLYPAFFFAVFFLFCYKFAVDAFISNKDIDLITYVKEAVLKLTLFANLIPGQALTISSPWWFFSLIFQLYLIAPFLLTQRNRYTLWIVIVIAWLIQLSILFIAPEHIDYLRLNFVGHLPEFCLGILLAKQQKVKISSILFMLLIAVFIFGSFNRIVWLVSFTVAPILFLILSHFHNDHGKLSRLLRFFGRNSLYFFAVHGLCRAPFVPLGNQSAWGSWISAILYLIVVTSLTLVFKYLVERITLPLFWQKETS</sequence>
<feature type="transmembrane region" description="Helical" evidence="7">
    <location>
        <begin position="264"/>
        <end position="281"/>
    </location>
</feature>
<organism evidence="9 10">
    <name type="scientific">Pontibacter aydingkolensis</name>
    <dbReference type="NCBI Taxonomy" id="1911536"/>
    <lineage>
        <taxon>Bacteria</taxon>
        <taxon>Pseudomonadati</taxon>
        <taxon>Bacteroidota</taxon>
        <taxon>Cytophagia</taxon>
        <taxon>Cytophagales</taxon>
        <taxon>Hymenobacteraceae</taxon>
        <taxon>Pontibacter</taxon>
    </lineage>
</organism>
<keyword evidence="9" id="KW-0012">Acyltransferase</keyword>
<name>A0ABS7CPE8_9BACT</name>
<feature type="transmembrane region" description="Helical" evidence="7">
    <location>
        <begin position="12"/>
        <end position="30"/>
    </location>
</feature>
<reference evidence="9 10" key="1">
    <citation type="journal article" date="2016" name="Int. J. Syst. Evol. Microbiol.">
        <title>Pontibacter aydingkolensis sp. nov., isolated from soil of a salt lake.</title>
        <authorList>
            <person name="Osman G."/>
            <person name="Zhang T."/>
            <person name="Lou K."/>
            <person name="Gao Y."/>
            <person name="Chang W."/>
            <person name="Lin Q."/>
            <person name="Yang H.M."/>
            <person name="Huo X.D."/>
            <person name="Wang N."/>
        </authorList>
    </citation>
    <scope>NUCLEOTIDE SEQUENCE [LARGE SCALE GENOMIC DNA]</scope>
    <source>
        <strain evidence="9 10">KACC 19255</strain>
    </source>
</reference>
<evidence type="ECO:0000256" key="4">
    <source>
        <dbReference type="ARBA" id="ARBA00022692"/>
    </source>
</evidence>
<dbReference type="Proteomes" id="UP000813018">
    <property type="component" value="Unassembled WGS sequence"/>
</dbReference>